<dbReference type="GO" id="GO:0009862">
    <property type="term" value="P:systemic acquired resistance, salicylic acid mediated signaling pathway"/>
    <property type="evidence" value="ECO:0007669"/>
    <property type="project" value="InterPro"/>
</dbReference>
<dbReference type="GO" id="GO:0005634">
    <property type="term" value="C:nucleus"/>
    <property type="evidence" value="ECO:0007669"/>
    <property type="project" value="TreeGrafter"/>
</dbReference>
<dbReference type="InterPro" id="IPR021094">
    <property type="entry name" value="NPR1/NIM1-like_C"/>
</dbReference>
<evidence type="ECO:0000313" key="4">
    <source>
        <dbReference type="Proteomes" id="UP000289738"/>
    </source>
</evidence>
<dbReference type="AlphaFoldDB" id="A0A444Z1K5"/>
<comment type="caution">
    <text evidence="3">The sequence shown here is derived from an EMBL/GenBank/DDBJ whole genome shotgun (WGS) entry which is preliminary data.</text>
</comment>
<organism evidence="3 4">
    <name type="scientific">Arachis hypogaea</name>
    <name type="common">Peanut</name>
    <dbReference type="NCBI Taxonomy" id="3818"/>
    <lineage>
        <taxon>Eukaryota</taxon>
        <taxon>Viridiplantae</taxon>
        <taxon>Streptophyta</taxon>
        <taxon>Embryophyta</taxon>
        <taxon>Tracheophyta</taxon>
        <taxon>Spermatophyta</taxon>
        <taxon>Magnoliopsida</taxon>
        <taxon>eudicotyledons</taxon>
        <taxon>Gunneridae</taxon>
        <taxon>Pentapetalae</taxon>
        <taxon>rosids</taxon>
        <taxon>fabids</taxon>
        <taxon>Fabales</taxon>
        <taxon>Fabaceae</taxon>
        <taxon>Papilionoideae</taxon>
        <taxon>50 kb inversion clade</taxon>
        <taxon>dalbergioids sensu lato</taxon>
        <taxon>Dalbergieae</taxon>
        <taxon>Pterocarpus clade</taxon>
        <taxon>Arachis</taxon>
    </lineage>
</organism>
<feature type="compositionally biased region" description="Low complexity" evidence="1">
    <location>
        <begin position="266"/>
        <end position="275"/>
    </location>
</feature>
<name>A0A444Z1K5_ARAHY</name>
<dbReference type="PANTHER" id="PTHR46475">
    <property type="entry name" value="REGULATORY PROTEIN NPR3"/>
    <property type="match status" value="1"/>
</dbReference>
<dbReference type="GO" id="GO:0050832">
    <property type="term" value="P:defense response to fungus"/>
    <property type="evidence" value="ECO:0007669"/>
    <property type="project" value="TreeGrafter"/>
</dbReference>
<feature type="compositionally biased region" description="Basic and acidic residues" evidence="1">
    <location>
        <begin position="306"/>
        <end position="316"/>
    </location>
</feature>
<feature type="region of interest" description="Disordered" evidence="1">
    <location>
        <begin position="260"/>
        <end position="316"/>
    </location>
</feature>
<evidence type="ECO:0000259" key="2">
    <source>
        <dbReference type="Pfam" id="PF12313"/>
    </source>
</evidence>
<dbReference type="PANTHER" id="PTHR46475:SF7">
    <property type="entry name" value="REGULATORY PROTEIN, PUTATIVE-RELATED"/>
    <property type="match status" value="1"/>
</dbReference>
<feature type="region of interest" description="Disordered" evidence="1">
    <location>
        <begin position="59"/>
        <end position="92"/>
    </location>
</feature>
<proteinExistence type="predicted"/>
<dbReference type="InterPro" id="IPR044292">
    <property type="entry name" value="NPR"/>
</dbReference>
<dbReference type="EMBL" id="SDMP01000015">
    <property type="protein sequence ID" value="RYR08055.1"/>
    <property type="molecule type" value="Genomic_DNA"/>
</dbReference>
<dbReference type="STRING" id="3818.A0A444Z1K5"/>
<protein>
    <recommendedName>
        <fullName evidence="2">NPR1/NIM1-like C-terminal domain-containing protein</fullName>
    </recommendedName>
</protein>
<feature type="compositionally biased region" description="Basic and acidic residues" evidence="1">
    <location>
        <begin position="276"/>
        <end position="295"/>
    </location>
</feature>
<accession>A0A444Z1K5</accession>
<feature type="compositionally biased region" description="Basic and acidic residues" evidence="1">
    <location>
        <begin position="77"/>
        <end position="92"/>
    </location>
</feature>
<dbReference type="SUPFAM" id="SSF54001">
    <property type="entry name" value="Cysteine proteinases"/>
    <property type="match status" value="1"/>
</dbReference>
<dbReference type="InterPro" id="IPR038765">
    <property type="entry name" value="Papain-like_cys_pep_sf"/>
</dbReference>
<feature type="region of interest" description="Disordered" evidence="1">
    <location>
        <begin position="477"/>
        <end position="519"/>
    </location>
</feature>
<sequence>MKRWFLPFGLPSSSSRCLSASFSTHCPLPSSTTTPFRFSTQFSQTSSWEQVSYRRGSYGCKREEKGGGGTSGQGHSSEAETHDQESAARSRERKQVSLHGFLRVLEFRDTLLAALHDDGFADVDSESSNPLVIKNFEDSILLLFPAEARVAIENAVVDSASLDTTSSALKRAGANREVDLNETPAVQTEKLQLRLQSLQKNRRFFPHCSEVLENFLEDHIPDVFFLEKGSEEEQRIKKARFMELKDDVQKAFHMDMAENKRHSGLSSSMSSSSSSSRKEGVGHRGQGSHKEEKLNRASHSHGRNFAKGEDDAQIDDVRIEGDLGSSATIEKAGVGDGDDDAATHHRCGACPVSLPDSCAPPSVLMNSFERRVMADLEDIKRANNSIREEQILLKSMIERINSIYVKPELKENERLMKNSKTNPITTPHKTCKITKNIKKSDSKSIFNMDVHPNICLDLSDNEDDVMELDRTTITRQDPRKVAVQQSIPSIKRQKLSPQPNGKGKAKPLSKPWFPGPSERRTRFQNTVEAFRGVQRPRRMSTSEMDAQVSRGEAVRASSTPVAARGITIYFKMGGEINLSKGQVEMFAYVFDPDLSPSEHIVKIGGSSAIRQELFCLSKDHIITAKIMELWARRCTWEQKSITLKTTWCLPPSFSIYIPIKDNDHWYLMVMSLEPKIVFHLDSNLPPECKEPRTESTNTLVLF</sequence>
<keyword evidence="4" id="KW-1185">Reference proteome</keyword>
<dbReference type="Proteomes" id="UP000289738">
    <property type="component" value="Chromosome B05"/>
</dbReference>
<gene>
    <name evidence="3" type="ORF">Ahy_B05g075602</name>
</gene>
<dbReference type="GO" id="GO:2000031">
    <property type="term" value="P:regulation of salicylic acid mediated signaling pathway"/>
    <property type="evidence" value="ECO:0007669"/>
    <property type="project" value="InterPro"/>
</dbReference>
<dbReference type="GO" id="GO:2000022">
    <property type="term" value="P:regulation of jasmonic acid mediated signaling pathway"/>
    <property type="evidence" value="ECO:0007669"/>
    <property type="project" value="InterPro"/>
</dbReference>
<dbReference type="GO" id="GO:0042742">
    <property type="term" value="P:defense response to bacterium"/>
    <property type="evidence" value="ECO:0007669"/>
    <property type="project" value="TreeGrafter"/>
</dbReference>
<evidence type="ECO:0000256" key="1">
    <source>
        <dbReference type="SAM" id="MobiDB-lite"/>
    </source>
</evidence>
<dbReference type="Pfam" id="PF12313">
    <property type="entry name" value="NPR1_like_C"/>
    <property type="match status" value="1"/>
</dbReference>
<evidence type="ECO:0000313" key="3">
    <source>
        <dbReference type="EMBL" id="RYR08055.1"/>
    </source>
</evidence>
<reference evidence="3 4" key="1">
    <citation type="submission" date="2019-01" db="EMBL/GenBank/DDBJ databases">
        <title>Sequencing of cultivated peanut Arachis hypogaea provides insights into genome evolution and oil improvement.</title>
        <authorList>
            <person name="Chen X."/>
        </authorList>
    </citation>
    <scope>NUCLEOTIDE SEQUENCE [LARGE SCALE GENOMIC DNA]</scope>
    <source>
        <strain evidence="4">cv. Fuhuasheng</strain>
        <tissue evidence="3">Leaves</tissue>
    </source>
</reference>
<feature type="domain" description="NPR1/NIM1-like C-terminal" evidence="2">
    <location>
        <begin position="142"/>
        <end position="272"/>
    </location>
</feature>